<evidence type="ECO:0000313" key="1">
    <source>
        <dbReference type="EMBL" id="ERE79910.1"/>
    </source>
</evidence>
<evidence type="ECO:0000313" key="2">
    <source>
        <dbReference type="Proteomes" id="UP000030759"/>
    </source>
</evidence>
<name>A0A061IGA6_CRIGR</name>
<gene>
    <name evidence="1" type="ORF">H671_3g9247</name>
</gene>
<accession>A0A061IGA6</accession>
<dbReference type="AlphaFoldDB" id="A0A061IGA6"/>
<proteinExistence type="predicted"/>
<sequence>MAGFMFLYMVDYIDGFSYVEPFLHPWYEAYLITVYDFSDVFLDSIFQYFIEYFCISVHKLSFSLFPGIYSSWVFEMRYEACSLLYKIVYLCLVVPIILTVREGFQMILKDLGLILLGGVAFEHKSGTIFPSNASMLSPYAFCFYG</sequence>
<protein>
    <submittedName>
        <fullName evidence="1">Uncharacterized protein</fullName>
    </submittedName>
</protein>
<organism evidence="1 2">
    <name type="scientific">Cricetulus griseus</name>
    <name type="common">Chinese hamster</name>
    <name type="synonym">Cricetulus barabensis griseus</name>
    <dbReference type="NCBI Taxonomy" id="10029"/>
    <lineage>
        <taxon>Eukaryota</taxon>
        <taxon>Metazoa</taxon>
        <taxon>Chordata</taxon>
        <taxon>Craniata</taxon>
        <taxon>Vertebrata</taxon>
        <taxon>Euteleostomi</taxon>
        <taxon>Mammalia</taxon>
        <taxon>Eutheria</taxon>
        <taxon>Euarchontoglires</taxon>
        <taxon>Glires</taxon>
        <taxon>Rodentia</taxon>
        <taxon>Myomorpha</taxon>
        <taxon>Muroidea</taxon>
        <taxon>Cricetidae</taxon>
        <taxon>Cricetinae</taxon>
        <taxon>Cricetulus</taxon>
    </lineage>
</organism>
<dbReference type="EMBL" id="KE671725">
    <property type="protein sequence ID" value="ERE79910.1"/>
    <property type="molecule type" value="Genomic_DNA"/>
</dbReference>
<dbReference type="Proteomes" id="UP000030759">
    <property type="component" value="Unassembled WGS sequence"/>
</dbReference>
<reference evidence="2" key="1">
    <citation type="journal article" date="2013" name="Nat. Biotechnol.">
        <title>Chinese hamster genome sequenced from sorted chromosomes.</title>
        <authorList>
            <person name="Brinkrolf K."/>
            <person name="Rupp O."/>
            <person name="Laux H."/>
            <person name="Kollin F."/>
            <person name="Ernst W."/>
            <person name="Linke B."/>
            <person name="Kofler R."/>
            <person name="Romand S."/>
            <person name="Hesse F."/>
            <person name="Budach W.E."/>
            <person name="Galosy S."/>
            <person name="Muller D."/>
            <person name="Noll T."/>
            <person name="Wienberg J."/>
            <person name="Jostock T."/>
            <person name="Leonard M."/>
            <person name="Grillari J."/>
            <person name="Tauch A."/>
            <person name="Goesmann A."/>
            <person name="Helk B."/>
            <person name="Mott J.E."/>
            <person name="Puhler A."/>
            <person name="Borth N."/>
        </authorList>
    </citation>
    <scope>NUCLEOTIDE SEQUENCE [LARGE SCALE GENOMIC DNA]</scope>
    <source>
        <strain evidence="2">17A/GY</strain>
    </source>
</reference>